<dbReference type="GO" id="GO:0004601">
    <property type="term" value="F:peroxidase activity"/>
    <property type="evidence" value="ECO:0007669"/>
    <property type="project" value="UniProtKB-KW"/>
</dbReference>
<reference evidence="6 7" key="1">
    <citation type="submission" date="2018-06" db="EMBL/GenBank/DDBJ databases">
        <title>Comparative genomics reveals the genomic features of Rhizophagus irregularis, R. cerebriforme, R. diaphanum and Gigaspora rosea, and their symbiotic lifestyle signature.</title>
        <authorList>
            <person name="Morin E."/>
            <person name="San Clemente H."/>
            <person name="Chen E.C.H."/>
            <person name="De La Providencia I."/>
            <person name="Hainaut M."/>
            <person name="Kuo A."/>
            <person name="Kohler A."/>
            <person name="Murat C."/>
            <person name="Tang N."/>
            <person name="Roy S."/>
            <person name="Loubradou J."/>
            <person name="Henrissat B."/>
            <person name="Grigoriev I.V."/>
            <person name="Corradi N."/>
            <person name="Roux C."/>
            <person name="Martin F.M."/>
        </authorList>
    </citation>
    <scope>NUCLEOTIDE SEQUENCE [LARGE SCALE GENOMIC DNA]</scope>
    <source>
        <strain evidence="6 7">DAOM 194757</strain>
    </source>
</reference>
<dbReference type="AlphaFoldDB" id="A0A397VTQ4"/>
<dbReference type="SUPFAM" id="SSF48113">
    <property type="entry name" value="Heme-dependent peroxidases"/>
    <property type="match status" value="1"/>
</dbReference>
<keyword evidence="1" id="KW-0479">Metal-binding</keyword>
<dbReference type="STRING" id="44941.A0A397VTQ4"/>
<dbReference type="InterPro" id="IPR019791">
    <property type="entry name" value="Haem_peroxidase_animal"/>
</dbReference>
<keyword evidence="5" id="KW-1133">Transmembrane helix</keyword>
<dbReference type="InterPro" id="IPR037120">
    <property type="entry name" value="Haem_peroxidase_sf_animal"/>
</dbReference>
<proteinExistence type="predicted"/>
<dbReference type="Proteomes" id="UP000266673">
    <property type="component" value="Unassembled WGS sequence"/>
</dbReference>
<comment type="caution">
    <text evidence="6">The sequence shown here is derived from an EMBL/GenBank/DDBJ whole genome shotgun (WGS) entry which is preliminary data.</text>
</comment>
<name>A0A397VTQ4_9GLOM</name>
<accession>A0A397VTQ4</accession>
<keyword evidence="3" id="KW-0560">Oxidoreductase</keyword>
<dbReference type="PANTHER" id="PTHR11903:SF37">
    <property type="entry name" value="PSI-PRODUCING OXYGENASE A"/>
    <property type="match status" value="1"/>
</dbReference>
<dbReference type="GO" id="GO:0051213">
    <property type="term" value="F:dioxygenase activity"/>
    <property type="evidence" value="ECO:0007669"/>
    <property type="project" value="UniProtKB-KW"/>
</dbReference>
<protein>
    <submittedName>
        <fullName evidence="6">Heme peroxidase</fullName>
    </submittedName>
</protein>
<evidence type="ECO:0000256" key="4">
    <source>
        <dbReference type="ARBA" id="ARBA00023004"/>
    </source>
</evidence>
<dbReference type="GO" id="GO:0006979">
    <property type="term" value="P:response to oxidative stress"/>
    <property type="evidence" value="ECO:0007669"/>
    <property type="project" value="InterPro"/>
</dbReference>
<keyword evidence="5" id="KW-0812">Transmembrane</keyword>
<dbReference type="EMBL" id="QKWP01000185">
    <property type="protein sequence ID" value="RIB25152.1"/>
    <property type="molecule type" value="Genomic_DNA"/>
</dbReference>
<keyword evidence="5" id="KW-0472">Membrane</keyword>
<dbReference type="Pfam" id="PF03098">
    <property type="entry name" value="An_peroxidase"/>
    <property type="match status" value="1"/>
</dbReference>
<keyword evidence="2" id="KW-0223">Dioxygenase</keyword>
<dbReference type="InterPro" id="IPR050783">
    <property type="entry name" value="Oxylipin_biosynth_metab"/>
</dbReference>
<dbReference type="Gene3D" id="1.10.640.10">
    <property type="entry name" value="Haem peroxidase domain superfamily, animal type"/>
    <property type="match status" value="1"/>
</dbReference>
<dbReference type="PANTHER" id="PTHR11903">
    <property type="entry name" value="PROSTAGLANDIN G/H SYNTHASE"/>
    <property type="match status" value="1"/>
</dbReference>
<dbReference type="GO" id="GO:0006631">
    <property type="term" value="P:fatty acid metabolic process"/>
    <property type="evidence" value="ECO:0007669"/>
    <property type="project" value="UniProtKB-ARBA"/>
</dbReference>
<evidence type="ECO:0000256" key="2">
    <source>
        <dbReference type="ARBA" id="ARBA00022964"/>
    </source>
</evidence>
<evidence type="ECO:0000313" key="7">
    <source>
        <dbReference type="Proteomes" id="UP000266673"/>
    </source>
</evidence>
<evidence type="ECO:0000256" key="1">
    <source>
        <dbReference type="ARBA" id="ARBA00022723"/>
    </source>
</evidence>
<evidence type="ECO:0000313" key="6">
    <source>
        <dbReference type="EMBL" id="RIB25152.1"/>
    </source>
</evidence>
<dbReference type="InterPro" id="IPR010255">
    <property type="entry name" value="Haem_peroxidase_sf"/>
</dbReference>
<gene>
    <name evidence="6" type="ORF">C2G38_2278091</name>
</gene>
<keyword evidence="4" id="KW-0408">Iron</keyword>
<dbReference type="GO" id="GO:0020037">
    <property type="term" value="F:heme binding"/>
    <property type="evidence" value="ECO:0007669"/>
    <property type="project" value="InterPro"/>
</dbReference>
<dbReference type="PROSITE" id="PS50292">
    <property type="entry name" value="PEROXIDASE_3"/>
    <property type="match status" value="1"/>
</dbReference>
<feature type="non-terminal residue" evidence="6">
    <location>
        <position position="1"/>
    </location>
</feature>
<keyword evidence="7" id="KW-1185">Reference proteome</keyword>
<dbReference type="OrthoDB" id="823504at2759"/>
<sequence>GAFGVKGISEIFRIIEIFGINSARDLGLCSLNDFCHFLNLKPYSSFEDMLGLESSNNQILKDLKRLYNNNIENVELYPGLMMEKTKPANNIGSMIALHTLLVVLFYQIQLILFEIIAFILMN</sequence>
<evidence type="ECO:0000256" key="5">
    <source>
        <dbReference type="SAM" id="Phobius"/>
    </source>
</evidence>
<dbReference type="GO" id="GO:0046872">
    <property type="term" value="F:metal ion binding"/>
    <property type="evidence" value="ECO:0007669"/>
    <property type="project" value="UniProtKB-KW"/>
</dbReference>
<keyword evidence="6" id="KW-0575">Peroxidase</keyword>
<evidence type="ECO:0000256" key="3">
    <source>
        <dbReference type="ARBA" id="ARBA00023002"/>
    </source>
</evidence>
<feature type="transmembrane region" description="Helical" evidence="5">
    <location>
        <begin position="91"/>
        <end position="120"/>
    </location>
</feature>
<organism evidence="6 7">
    <name type="scientific">Gigaspora rosea</name>
    <dbReference type="NCBI Taxonomy" id="44941"/>
    <lineage>
        <taxon>Eukaryota</taxon>
        <taxon>Fungi</taxon>
        <taxon>Fungi incertae sedis</taxon>
        <taxon>Mucoromycota</taxon>
        <taxon>Glomeromycotina</taxon>
        <taxon>Glomeromycetes</taxon>
        <taxon>Diversisporales</taxon>
        <taxon>Gigasporaceae</taxon>
        <taxon>Gigaspora</taxon>
    </lineage>
</organism>